<dbReference type="RefSeq" id="WP_044680940.1">
    <property type="nucleotide sequence ID" value="NZ_CECY01000079.1"/>
</dbReference>
<keyword evidence="1" id="KW-0472">Membrane</keyword>
<reference evidence="4 5" key="1">
    <citation type="submission" date="2016-02" db="EMBL/GenBank/DDBJ databases">
        <authorList>
            <consortium name="Pathogen Informatics"/>
        </authorList>
    </citation>
    <scope>NUCLEOTIDE SEQUENCE [LARGE SCALE GENOMIC DNA]</scope>
    <source>
        <strain evidence="2 5">LSS30</strain>
        <strain evidence="3 4">LSS48</strain>
    </source>
</reference>
<evidence type="ECO:0000313" key="4">
    <source>
        <dbReference type="Proteomes" id="UP000073485"/>
    </source>
</evidence>
<name>A0A0Z8I0I1_STRSU</name>
<dbReference type="Proteomes" id="UP000073485">
    <property type="component" value="Unassembled WGS sequence"/>
</dbReference>
<proteinExistence type="predicted"/>
<dbReference type="EMBL" id="FIGH01000028">
    <property type="protein sequence ID" value="CYU93727.1"/>
    <property type="molecule type" value="Genomic_DNA"/>
</dbReference>
<dbReference type="Proteomes" id="UP000074664">
    <property type="component" value="Unassembled WGS sequence"/>
</dbReference>
<protein>
    <submittedName>
        <fullName evidence="3">Uncharacterized protein</fullName>
    </submittedName>
</protein>
<evidence type="ECO:0000313" key="3">
    <source>
        <dbReference type="EMBL" id="CYV19800.1"/>
    </source>
</evidence>
<evidence type="ECO:0000313" key="2">
    <source>
        <dbReference type="EMBL" id="CYU93727.1"/>
    </source>
</evidence>
<feature type="transmembrane region" description="Helical" evidence="1">
    <location>
        <begin position="68"/>
        <end position="87"/>
    </location>
</feature>
<gene>
    <name evidence="2" type="ORF">ERS132392_02300</name>
    <name evidence="3" type="ORF">ERS132410_02252</name>
</gene>
<keyword evidence="1" id="KW-1133">Transmembrane helix</keyword>
<feature type="transmembrane region" description="Helical" evidence="1">
    <location>
        <begin position="168"/>
        <end position="187"/>
    </location>
</feature>
<feature type="transmembrane region" description="Helical" evidence="1">
    <location>
        <begin position="123"/>
        <end position="147"/>
    </location>
</feature>
<feature type="transmembrane region" description="Helical" evidence="1">
    <location>
        <begin position="99"/>
        <end position="117"/>
    </location>
</feature>
<feature type="transmembrane region" description="Helical" evidence="1">
    <location>
        <begin position="193"/>
        <end position="216"/>
    </location>
</feature>
<dbReference type="AlphaFoldDB" id="A0A0Z8I0I1"/>
<evidence type="ECO:0000256" key="1">
    <source>
        <dbReference type="SAM" id="Phobius"/>
    </source>
</evidence>
<keyword evidence="1" id="KW-0812">Transmembrane</keyword>
<feature type="transmembrane region" description="Helical" evidence="1">
    <location>
        <begin position="20"/>
        <end position="41"/>
    </location>
</feature>
<sequence length="263" mass="31024">MEQKKQIVSDIIDTTKKWNIFTIIFLFPIMIAMFIFASYYLPTFGKMFAYSNTSFAAPLSKFETLLQIPTQVLVLIFLVGWINYFRIYFISRNDRPKAYLENLLVLSILSGIVYYSFIFGLQYFVTIVFLRIVYWGIFVGSLVYILFLIVSSKNDANNFINAIQVNKLIKYIPFVYLVNLGLTFIGADIDGLVAKFFMSAIMLAPIFIIIFFTNWFRTTLHQYRIVTEIQKNQEYYRQEFDYSIEAWYGKKSKKYKESLKENV</sequence>
<accession>A0A0Z8I0I1</accession>
<dbReference type="EMBL" id="FIGO01000028">
    <property type="protein sequence ID" value="CYV19800.1"/>
    <property type="molecule type" value="Genomic_DNA"/>
</dbReference>
<evidence type="ECO:0000313" key="5">
    <source>
        <dbReference type="Proteomes" id="UP000074664"/>
    </source>
</evidence>
<organism evidence="3 4">
    <name type="scientific">Streptococcus suis</name>
    <dbReference type="NCBI Taxonomy" id="1307"/>
    <lineage>
        <taxon>Bacteria</taxon>
        <taxon>Bacillati</taxon>
        <taxon>Bacillota</taxon>
        <taxon>Bacilli</taxon>
        <taxon>Lactobacillales</taxon>
        <taxon>Streptococcaceae</taxon>
        <taxon>Streptococcus</taxon>
    </lineage>
</organism>